<dbReference type="Pfam" id="PF05257">
    <property type="entry name" value="CHAP"/>
    <property type="match status" value="1"/>
</dbReference>
<dbReference type="EMBL" id="RXMA01000001">
    <property type="protein sequence ID" value="RTR24449.1"/>
    <property type="molecule type" value="Genomic_DNA"/>
</dbReference>
<feature type="signal peptide" evidence="1">
    <location>
        <begin position="1"/>
        <end position="28"/>
    </location>
</feature>
<dbReference type="AlphaFoldDB" id="A0A431VNX5"/>
<comment type="caution">
    <text evidence="3">The sequence shown here is derived from an EMBL/GenBank/DDBJ whole genome shotgun (WGS) entry which is preliminary data.</text>
</comment>
<evidence type="ECO:0000259" key="2">
    <source>
        <dbReference type="PROSITE" id="PS50911"/>
    </source>
</evidence>
<sequence>MRPRGTAISLSFAAMIAFSPFTVSTAAAQDCVRTVRAISDFTIRGDAWTWWNHAAGVYDRESHPAVGSVLVFKRTGHMRRGHVSLVSAVIDRRTIEVDHTWINGDGLRRGMRVVDVSRNNDWSSVRVWHEPTDQMGMRVYASYGFIMPEGESDAPKSRALDAGDRGMDTDFSVAPSGRAKARAPGPRMMEASLNNARHAAPSLKPRVTVAHAVAAPGRKPQAAMVAAAPVVAPAKATTGKAERVDVAALTPNRKPTLPTNLKNMVASVDGLRTLMPNRKPGSTTSVNAVAELVEDER</sequence>
<organism evidence="3 4">
    <name type="scientific">Azospirillum griseum</name>
    <dbReference type="NCBI Taxonomy" id="2496639"/>
    <lineage>
        <taxon>Bacteria</taxon>
        <taxon>Pseudomonadati</taxon>
        <taxon>Pseudomonadota</taxon>
        <taxon>Alphaproteobacteria</taxon>
        <taxon>Rhodospirillales</taxon>
        <taxon>Azospirillaceae</taxon>
        <taxon>Azospirillum</taxon>
    </lineage>
</organism>
<dbReference type="OrthoDB" id="7279151at2"/>
<accession>A0A431VNX5</accession>
<keyword evidence="1" id="KW-0732">Signal</keyword>
<dbReference type="Proteomes" id="UP000277007">
    <property type="component" value="Unassembled WGS sequence"/>
</dbReference>
<feature type="chain" id="PRO_5019416254" evidence="1">
    <location>
        <begin position="29"/>
        <end position="297"/>
    </location>
</feature>
<gene>
    <name evidence="3" type="ORF">EJ903_01405</name>
</gene>
<name>A0A431VNX5_9PROT</name>
<protein>
    <submittedName>
        <fullName evidence="3">CHAP domain-containing protein</fullName>
    </submittedName>
</protein>
<dbReference type="Gene3D" id="3.90.1720.10">
    <property type="entry name" value="endopeptidase domain like (from Nostoc punctiforme)"/>
    <property type="match status" value="1"/>
</dbReference>
<dbReference type="InterPro" id="IPR038765">
    <property type="entry name" value="Papain-like_cys_pep_sf"/>
</dbReference>
<keyword evidence="4" id="KW-1185">Reference proteome</keyword>
<evidence type="ECO:0000313" key="3">
    <source>
        <dbReference type="EMBL" id="RTR24449.1"/>
    </source>
</evidence>
<dbReference type="InterPro" id="IPR007921">
    <property type="entry name" value="CHAP_dom"/>
</dbReference>
<evidence type="ECO:0000313" key="4">
    <source>
        <dbReference type="Proteomes" id="UP000277007"/>
    </source>
</evidence>
<dbReference type="SUPFAM" id="SSF54001">
    <property type="entry name" value="Cysteine proteinases"/>
    <property type="match status" value="1"/>
</dbReference>
<proteinExistence type="predicted"/>
<feature type="domain" description="Peptidase C51" evidence="2">
    <location>
        <begin position="6"/>
        <end position="129"/>
    </location>
</feature>
<evidence type="ECO:0000256" key="1">
    <source>
        <dbReference type="SAM" id="SignalP"/>
    </source>
</evidence>
<reference evidence="3 4" key="1">
    <citation type="submission" date="2018-12" db="EMBL/GenBank/DDBJ databases">
        <authorList>
            <person name="Yang Y."/>
        </authorList>
    </citation>
    <scope>NUCLEOTIDE SEQUENCE [LARGE SCALE GENOMIC DNA]</scope>
    <source>
        <strain evidence="3 4">L-25-5w-1</strain>
    </source>
</reference>
<dbReference type="PROSITE" id="PS50911">
    <property type="entry name" value="CHAP"/>
    <property type="match status" value="1"/>
</dbReference>